<reference evidence="2 3" key="1">
    <citation type="submission" date="2018-05" db="EMBL/GenBank/DDBJ databases">
        <title>Genomic analysis of Gracilibacillus dipsosauri DD1 reveals novel features of a salt-tolerant amylase.</title>
        <authorList>
            <person name="Deutch C.E."/>
            <person name="Yang S."/>
        </authorList>
    </citation>
    <scope>NUCLEOTIDE SEQUENCE [LARGE SCALE GENOMIC DNA]</scope>
    <source>
        <strain evidence="2 3">DD1</strain>
    </source>
</reference>
<dbReference type="Proteomes" id="UP000245624">
    <property type="component" value="Unassembled WGS sequence"/>
</dbReference>
<dbReference type="InterPro" id="IPR000182">
    <property type="entry name" value="GNAT_dom"/>
</dbReference>
<gene>
    <name evidence="2" type="ORF">DLJ74_01175</name>
</gene>
<protein>
    <submittedName>
        <fullName evidence="2">N-acetyltransferase</fullName>
    </submittedName>
</protein>
<feature type="domain" description="N-acetyltransferase" evidence="1">
    <location>
        <begin position="25"/>
        <end position="192"/>
    </location>
</feature>
<dbReference type="InterPro" id="IPR024699">
    <property type="entry name" value="AcuA"/>
</dbReference>
<sequence length="207" mass="23847">MIHSKKTFSSHLSTSLGEIQLKGPMTEEELKQYPLHSRLDSFRKANQQHQALIEIANLEEGRVNVAISEKVIIGYVTFLHPDPIERWSTFYMENLLELGAIEIAPSYRGIGLGSKLIELSVTDPFMENYIIISTEYYWHWDLNNSKLSVWDYRKIMEKMMFAGGLTPAPTNDPEIMAHPANCLMVRIGKNVTEKDRKLFDQLRFLNA</sequence>
<accession>A0A317L3K0</accession>
<dbReference type="PROSITE" id="PS51186">
    <property type="entry name" value="GNAT"/>
    <property type="match status" value="1"/>
</dbReference>
<dbReference type="OrthoDB" id="5416633at2"/>
<keyword evidence="2" id="KW-0808">Transferase</keyword>
<dbReference type="EMBL" id="QGTD01000002">
    <property type="protein sequence ID" value="PWU70235.1"/>
    <property type="molecule type" value="Genomic_DNA"/>
</dbReference>
<dbReference type="PIRSF" id="PIRSF021278">
    <property type="entry name" value="AcuA"/>
    <property type="match status" value="1"/>
</dbReference>
<dbReference type="AlphaFoldDB" id="A0A317L3K0"/>
<dbReference type="SUPFAM" id="SSF55729">
    <property type="entry name" value="Acyl-CoA N-acyltransferases (Nat)"/>
    <property type="match status" value="1"/>
</dbReference>
<dbReference type="GO" id="GO:0045150">
    <property type="term" value="P:acetoin catabolic process"/>
    <property type="evidence" value="ECO:0007669"/>
    <property type="project" value="InterPro"/>
</dbReference>
<evidence type="ECO:0000313" key="3">
    <source>
        <dbReference type="Proteomes" id="UP000245624"/>
    </source>
</evidence>
<keyword evidence="3" id="KW-1185">Reference proteome</keyword>
<dbReference type="CDD" id="cd04301">
    <property type="entry name" value="NAT_SF"/>
    <property type="match status" value="1"/>
</dbReference>
<name>A0A317L3K0_9BACI</name>
<dbReference type="GO" id="GO:0019152">
    <property type="term" value="F:acetoin dehydrogenase (NAD+) activity"/>
    <property type="evidence" value="ECO:0007669"/>
    <property type="project" value="InterPro"/>
</dbReference>
<organism evidence="2 3">
    <name type="scientific">Gracilibacillus dipsosauri</name>
    <dbReference type="NCBI Taxonomy" id="178340"/>
    <lineage>
        <taxon>Bacteria</taxon>
        <taxon>Bacillati</taxon>
        <taxon>Bacillota</taxon>
        <taxon>Bacilli</taxon>
        <taxon>Bacillales</taxon>
        <taxon>Bacillaceae</taxon>
        <taxon>Gracilibacillus</taxon>
    </lineage>
</organism>
<dbReference type="Gene3D" id="3.40.630.30">
    <property type="match status" value="1"/>
</dbReference>
<proteinExistence type="predicted"/>
<dbReference type="GO" id="GO:0016747">
    <property type="term" value="F:acyltransferase activity, transferring groups other than amino-acyl groups"/>
    <property type="evidence" value="ECO:0007669"/>
    <property type="project" value="InterPro"/>
</dbReference>
<comment type="caution">
    <text evidence="2">The sequence shown here is derived from an EMBL/GenBank/DDBJ whole genome shotgun (WGS) entry which is preliminary data.</text>
</comment>
<evidence type="ECO:0000259" key="1">
    <source>
        <dbReference type="PROSITE" id="PS51186"/>
    </source>
</evidence>
<dbReference type="InterPro" id="IPR016181">
    <property type="entry name" value="Acyl_CoA_acyltransferase"/>
</dbReference>
<dbReference type="Pfam" id="PF00583">
    <property type="entry name" value="Acetyltransf_1"/>
    <property type="match status" value="1"/>
</dbReference>
<dbReference type="RefSeq" id="WP_109983009.1">
    <property type="nucleotide sequence ID" value="NZ_JAJUIE010000033.1"/>
</dbReference>
<evidence type="ECO:0000313" key="2">
    <source>
        <dbReference type="EMBL" id="PWU70235.1"/>
    </source>
</evidence>